<accession>A0A6H1ZY70</accession>
<feature type="region of interest" description="Disordered" evidence="1">
    <location>
        <begin position="53"/>
        <end position="78"/>
    </location>
</feature>
<evidence type="ECO:0000256" key="1">
    <source>
        <dbReference type="SAM" id="MobiDB-lite"/>
    </source>
</evidence>
<organism evidence="2">
    <name type="scientific">viral metagenome</name>
    <dbReference type="NCBI Taxonomy" id="1070528"/>
    <lineage>
        <taxon>unclassified sequences</taxon>
        <taxon>metagenomes</taxon>
        <taxon>organismal metagenomes</taxon>
    </lineage>
</organism>
<evidence type="ECO:0000313" key="2">
    <source>
        <dbReference type="EMBL" id="QJA52883.1"/>
    </source>
</evidence>
<proteinExistence type="predicted"/>
<sequence length="236" mass="25968">MKCPRCSRTMREVSRREPTWRDADKTTEVVYLCRCGRKAAEVTSTAAGACRDLDPSHNAPRGDSTHLRLQRREGSQKAPSMAALLNVLRDVYSEPPEKPKPTAVRVGQVWEYHNGLGTSCRHTIGDAVGRTGEVGTVSGQWLIASHLANGVDNTGVGTWRLVSDAPAEPGPLPKPERVEVGQRWEWVGDEPTGQMTVVGTADGGRVFMAENPYGSYYAQRLEEDDDWRYLGGNDDT</sequence>
<name>A0A6H1ZY70_9ZZZZ</name>
<dbReference type="AlphaFoldDB" id="A0A6H1ZY70"/>
<protein>
    <submittedName>
        <fullName evidence="2">Uncharacterized protein</fullName>
    </submittedName>
</protein>
<dbReference type="EMBL" id="MT144375">
    <property type="protein sequence ID" value="QJA52883.1"/>
    <property type="molecule type" value="Genomic_DNA"/>
</dbReference>
<reference evidence="2" key="1">
    <citation type="submission" date="2020-03" db="EMBL/GenBank/DDBJ databases">
        <title>The deep terrestrial virosphere.</title>
        <authorList>
            <person name="Holmfeldt K."/>
            <person name="Nilsson E."/>
            <person name="Simone D."/>
            <person name="Lopez-Fernandez M."/>
            <person name="Wu X."/>
            <person name="de Brujin I."/>
            <person name="Lundin D."/>
            <person name="Andersson A."/>
            <person name="Bertilsson S."/>
            <person name="Dopson M."/>
        </authorList>
    </citation>
    <scope>NUCLEOTIDE SEQUENCE</scope>
    <source>
        <strain evidence="2">TM448A03057</strain>
    </source>
</reference>
<gene>
    <name evidence="2" type="ORF">TM448A03057_0014</name>
</gene>
<feature type="compositionally biased region" description="Basic and acidic residues" evidence="1">
    <location>
        <begin position="63"/>
        <end position="75"/>
    </location>
</feature>